<dbReference type="UniPathway" id="UPA00035">
    <property type="reaction ID" value="UER00042"/>
</dbReference>
<dbReference type="PANTHER" id="PTHR42894:SF1">
    <property type="entry name" value="N-(5'-PHOSPHORIBOSYL)ANTHRANILATE ISOMERASE"/>
    <property type="match status" value="1"/>
</dbReference>
<keyword evidence="6 9" id="KW-0822">Tryptophan biosynthesis</keyword>
<organism evidence="11 12">
    <name type="scientific">Catellatospora chokoriensis</name>
    <dbReference type="NCBI Taxonomy" id="310353"/>
    <lineage>
        <taxon>Bacteria</taxon>
        <taxon>Bacillati</taxon>
        <taxon>Actinomycetota</taxon>
        <taxon>Actinomycetes</taxon>
        <taxon>Micromonosporales</taxon>
        <taxon>Micromonosporaceae</taxon>
        <taxon>Catellatospora</taxon>
    </lineage>
</organism>
<dbReference type="AlphaFoldDB" id="A0A8J3K178"/>
<comment type="similarity">
    <text evidence="9">Belongs to the TrpF family.</text>
</comment>
<dbReference type="InterPro" id="IPR013785">
    <property type="entry name" value="Aldolase_TIM"/>
</dbReference>
<dbReference type="SUPFAM" id="SSF51366">
    <property type="entry name" value="Ribulose-phoshate binding barrel"/>
    <property type="match status" value="1"/>
</dbReference>
<evidence type="ECO:0000259" key="10">
    <source>
        <dbReference type="Pfam" id="PF00697"/>
    </source>
</evidence>
<evidence type="ECO:0000256" key="7">
    <source>
        <dbReference type="ARBA" id="ARBA00023141"/>
    </source>
</evidence>
<sequence length="199" mass="20352">MFVKICGLSTAETVAAAVDAGADAVGFVLTRSPRQVTPDTARRLAAAVPPHVLTVAVVAGVDVATVRELVRDTGLRALQLHGDYSRADFAAVADLGLTLVRAASYQAPDLRIGAYGEDLLLVDAPEPGSGGAWDYALLRERGLGEGWILAGGLSVDTVADAIAQSGAGGVDVSSGVESARGVKSEDLIREFVAAVRKAG</sequence>
<evidence type="ECO:0000256" key="6">
    <source>
        <dbReference type="ARBA" id="ARBA00022822"/>
    </source>
</evidence>
<dbReference type="EMBL" id="BONG01000042">
    <property type="protein sequence ID" value="GIF92204.1"/>
    <property type="molecule type" value="Genomic_DNA"/>
</dbReference>
<comment type="caution">
    <text evidence="11">The sequence shown here is derived from an EMBL/GenBank/DDBJ whole genome shotgun (WGS) entry which is preliminary data.</text>
</comment>
<evidence type="ECO:0000256" key="4">
    <source>
        <dbReference type="ARBA" id="ARBA00022272"/>
    </source>
</evidence>
<dbReference type="Proteomes" id="UP000619293">
    <property type="component" value="Unassembled WGS sequence"/>
</dbReference>
<comment type="pathway">
    <text evidence="2 9">Amino-acid biosynthesis; L-tryptophan biosynthesis; L-tryptophan from chorismate: step 3/5.</text>
</comment>
<dbReference type="EC" id="5.3.1.24" evidence="3 9"/>
<keyword evidence="5 9" id="KW-0028">Amino-acid biosynthesis</keyword>
<evidence type="ECO:0000313" key="11">
    <source>
        <dbReference type="EMBL" id="GIF92204.1"/>
    </source>
</evidence>
<evidence type="ECO:0000256" key="8">
    <source>
        <dbReference type="ARBA" id="ARBA00023235"/>
    </source>
</evidence>
<evidence type="ECO:0000256" key="5">
    <source>
        <dbReference type="ARBA" id="ARBA00022605"/>
    </source>
</evidence>
<evidence type="ECO:0000256" key="9">
    <source>
        <dbReference type="HAMAP-Rule" id="MF_00135"/>
    </source>
</evidence>
<dbReference type="GO" id="GO:0004640">
    <property type="term" value="F:phosphoribosylanthranilate isomerase activity"/>
    <property type="evidence" value="ECO:0007669"/>
    <property type="project" value="UniProtKB-UniRule"/>
</dbReference>
<dbReference type="RefSeq" id="WP_191837298.1">
    <property type="nucleotide sequence ID" value="NZ_BAAALB010000001.1"/>
</dbReference>
<dbReference type="Pfam" id="PF00697">
    <property type="entry name" value="PRAI"/>
    <property type="match status" value="1"/>
</dbReference>
<dbReference type="PANTHER" id="PTHR42894">
    <property type="entry name" value="N-(5'-PHOSPHORIBOSYL)ANTHRANILATE ISOMERASE"/>
    <property type="match status" value="1"/>
</dbReference>
<dbReference type="Gene3D" id="3.20.20.70">
    <property type="entry name" value="Aldolase class I"/>
    <property type="match status" value="1"/>
</dbReference>
<dbReference type="GO" id="GO:0000162">
    <property type="term" value="P:L-tryptophan biosynthetic process"/>
    <property type="evidence" value="ECO:0007669"/>
    <property type="project" value="UniProtKB-UniRule"/>
</dbReference>
<comment type="catalytic activity">
    <reaction evidence="1 9">
        <text>N-(5-phospho-beta-D-ribosyl)anthranilate = 1-(2-carboxyphenylamino)-1-deoxy-D-ribulose 5-phosphate</text>
        <dbReference type="Rhea" id="RHEA:21540"/>
        <dbReference type="ChEBI" id="CHEBI:18277"/>
        <dbReference type="ChEBI" id="CHEBI:58613"/>
        <dbReference type="EC" id="5.3.1.24"/>
    </reaction>
</comment>
<dbReference type="InterPro" id="IPR001240">
    <property type="entry name" value="PRAI_dom"/>
</dbReference>
<reference evidence="11 12" key="1">
    <citation type="submission" date="2021-01" db="EMBL/GenBank/DDBJ databases">
        <title>Whole genome shotgun sequence of Catellatospora chokoriensis NBRC 107358.</title>
        <authorList>
            <person name="Komaki H."/>
            <person name="Tamura T."/>
        </authorList>
    </citation>
    <scope>NUCLEOTIDE SEQUENCE [LARGE SCALE GENOMIC DNA]</scope>
    <source>
        <strain evidence="11 12">NBRC 107358</strain>
    </source>
</reference>
<evidence type="ECO:0000313" key="12">
    <source>
        <dbReference type="Proteomes" id="UP000619293"/>
    </source>
</evidence>
<proteinExistence type="inferred from homology"/>
<gene>
    <name evidence="9 11" type="primary">trpF</name>
    <name evidence="11" type="ORF">Cch02nite_56480</name>
</gene>
<evidence type="ECO:0000256" key="3">
    <source>
        <dbReference type="ARBA" id="ARBA00012572"/>
    </source>
</evidence>
<keyword evidence="8 9" id="KW-0413">Isomerase</keyword>
<feature type="domain" description="N-(5'phosphoribosyl) anthranilate isomerase (PRAI)" evidence="10">
    <location>
        <begin position="3"/>
        <end position="193"/>
    </location>
</feature>
<dbReference type="InterPro" id="IPR044643">
    <property type="entry name" value="TrpF_fam"/>
</dbReference>
<dbReference type="CDD" id="cd00405">
    <property type="entry name" value="PRAI"/>
    <property type="match status" value="1"/>
</dbReference>
<evidence type="ECO:0000256" key="2">
    <source>
        <dbReference type="ARBA" id="ARBA00004664"/>
    </source>
</evidence>
<name>A0A8J3K178_9ACTN</name>
<accession>A0A8J3K178</accession>
<keyword evidence="7 9" id="KW-0057">Aromatic amino acid biosynthesis</keyword>
<dbReference type="InterPro" id="IPR011060">
    <property type="entry name" value="RibuloseP-bd_barrel"/>
</dbReference>
<evidence type="ECO:0000256" key="1">
    <source>
        <dbReference type="ARBA" id="ARBA00001164"/>
    </source>
</evidence>
<dbReference type="HAMAP" id="MF_00135">
    <property type="entry name" value="PRAI"/>
    <property type="match status" value="1"/>
</dbReference>
<protein>
    <recommendedName>
        <fullName evidence="4 9">N-(5'-phosphoribosyl)anthranilate isomerase</fullName>
        <shortName evidence="9">PRAI</shortName>
        <ecNumber evidence="3 9">5.3.1.24</ecNumber>
    </recommendedName>
</protein>
<keyword evidence="12" id="KW-1185">Reference proteome</keyword>